<organism evidence="3 4">
    <name type="scientific">Meganyctiphanes norvegica</name>
    <name type="common">Northern krill</name>
    <name type="synonym">Thysanopoda norvegica</name>
    <dbReference type="NCBI Taxonomy" id="48144"/>
    <lineage>
        <taxon>Eukaryota</taxon>
        <taxon>Metazoa</taxon>
        <taxon>Ecdysozoa</taxon>
        <taxon>Arthropoda</taxon>
        <taxon>Crustacea</taxon>
        <taxon>Multicrustacea</taxon>
        <taxon>Malacostraca</taxon>
        <taxon>Eumalacostraca</taxon>
        <taxon>Eucarida</taxon>
        <taxon>Euphausiacea</taxon>
        <taxon>Euphausiidae</taxon>
        <taxon>Meganyctiphanes</taxon>
    </lineage>
</organism>
<evidence type="ECO:0000256" key="1">
    <source>
        <dbReference type="SAM" id="MobiDB-lite"/>
    </source>
</evidence>
<evidence type="ECO:0000313" key="4">
    <source>
        <dbReference type="Proteomes" id="UP001497623"/>
    </source>
</evidence>
<comment type="caution">
    <text evidence="3">The sequence shown here is derived from an EMBL/GenBank/DDBJ whole genome shotgun (WGS) entry which is preliminary data.</text>
</comment>
<keyword evidence="2" id="KW-1133">Transmembrane helix</keyword>
<protein>
    <submittedName>
        <fullName evidence="3">Uncharacterized protein</fullName>
    </submittedName>
</protein>
<name>A0AAV2S370_MEGNR</name>
<gene>
    <name evidence="3" type="ORF">MNOR_LOCUS31763</name>
</gene>
<keyword evidence="2" id="KW-0472">Membrane</keyword>
<feature type="compositionally biased region" description="Basic and acidic residues" evidence="1">
    <location>
        <begin position="163"/>
        <end position="172"/>
    </location>
</feature>
<feature type="region of interest" description="Disordered" evidence="1">
    <location>
        <begin position="221"/>
        <end position="258"/>
    </location>
</feature>
<reference evidence="3 4" key="1">
    <citation type="submission" date="2024-05" db="EMBL/GenBank/DDBJ databases">
        <authorList>
            <person name="Wallberg A."/>
        </authorList>
    </citation>
    <scope>NUCLEOTIDE SEQUENCE [LARGE SCALE GENOMIC DNA]</scope>
</reference>
<feature type="region of interest" description="Disordered" evidence="1">
    <location>
        <begin position="115"/>
        <end position="135"/>
    </location>
</feature>
<keyword evidence="2" id="KW-0812">Transmembrane</keyword>
<feature type="compositionally biased region" description="Polar residues" evidence="1">
    <location>
        <begin position="174"/>
        <end position="185"/>
    </location>
</feature>
<evidence type="ECO:0000256" key="2">
    <source>
        <dbReference type="SAM" id="Phobius"/>
    </source>
</evidence>
<proteinExistence type="predicted"/>
<dbReference type="EMBL" id="CAXKWB010041656">
    <property type="protein sequence ID" value="CAL4156753.1"/>
    <property type="molecule type" value="Genomic_DNA"/>
</dbReference>
<dbReference type="Proteomes" id="UP001497623">
    <property type="component" value="Unassembled WGS sequence"/>
</dbReference>
<feature type="compositionally biased region" description="Basic and acidic residues" evidence="1">
    <location>
        <begin position="115"/>
        <end position="131"/>
    </location>
</feature>
<accession>A0AAV2S370</accession>
<feature type="transmembrane region" description="Helical" evidence="2">
    <location>
        <begin position="73"/>
        <end position="92"/>
    </location>
</feature>
<keyword evidence="4" id="KW-1185">Reference proteome</keyword>
<feature type="region of interest" description="Disordered" evidence="1">
    <location>
        <begin position="162"/>
        <end position="185"/>
    </location>
</feature>
<feature type="compositionally biased region" description="Low complexity" evidence="1">
    <location>
        <begin position="241"/>
        <end position="258"/>
    </location>
</feature>
<dbReference type="AlphaFoldDB" id="A0AAV2S370"/>
<evidence type="ECO:0000313" key="3">
    <source>
        <dbReference type="EMBL" id="CAL4156753.1"/>
    </source>
</evidence>
<feature type="transmembrane region" description="Helical" evidence="2">
    <location>
        <begin position="45"/>
        <end position="67"/>
    </location>
</feature>
<sequence>MSASPGPMLPMMVSGPIDMSASDLEAARRCIPVTVHRSTLLSWQVAATGFATALVFGWLCIIALLILQERWQLVLVAWMLLYAAAHFAYCYCKRNNVNNLKRQLRLRIVARISDGHHTPDGASTEKKDDKPPSYIDVCDMEQPPPTYIMAVKHKGSSCYSVENESRKGDAKASAKNSSETASNNSDLILNPQSAFLNSAALPFAMAIPFSPSTISLTSLASVHSQKSTRDKPDEPTIQTLSESVSSSKPSKTASEEQQ</sequence>